<feature type="compositionally biased region" description="Basic and acidic residues" evidence="1">
    <location>
        <begin position="82"/>
        <end position="99"/>
    </location>
</feature>
<dbReference type="AlphaFoldDB" id="A0A2J6Q4N8"/>
<organism evidence="2 3">
    <name type="scientific">Hyaloscypha hepaticicola</name>
    <dbReference type="NCBI Taxonomy" id="2082293"/>
    <lineage>
        <taxon>Eukaryota</taxon>
        <taxon>Fungi</taxon>
        <taxon>Dikarya</taxon>
        <taxon>Ascomycota</taxon>
        <taxon>Pezizomycotina</taxon>
        <taxon>Leotiomycetes</taxon>
        <taxon>Helotiales</taxon>
        <taxon>Hyaloscyphaceae</taxon>
        <taxon>Hyaloscypha</taxon>
    </lineage>
</organism>
<dbReference type="EMBL" id="KZ613482">
    <property type="protein sequence ID" value="PMD21191.1"/>
    <property type="molecule type" value="Genomic_DNA"/>
</dbReference>
<protein>
    <submittedName>
        <fullName evidence="2">Uncharacterized protein</fullName>
    </submittedName>
</protein>
<evidence type="ECO:0000313" key="3">
    <source>
        <dbReference type="Proteomes" id="UP000235672"/>
    </source>
</evidence>
<evidence type="ECO:0000313" key="2">
    <source>
        <dbReference type="EMBL" id="PMD21191.1"/>
    </source>
</evidence>
<feature type="compositionally biased region" description="Basic and acidic residues" evidence="1">
    <location>
        <begin position="1"/>
        <end position="19"/>
    </location>
</feature>
<keyword evidence="3" id="KW-1185">Reference proteome</keyword>
<gene>
    <name evidence="2" type="ORF">NA56DRAFT_134382</name>
</gene>
<dbReference type="Proteomes" id="UP000235672">
    <property type="component" value="Unassembled WGS sequence"/>
</dbReference>
<evidence type="ECO:0000256" key="1">
    <source>
        <dbReference type="SAM" id="MobiDB-lite"/>
    </source>
</evidence>
<reference evidence="2 3" key="1">
    <citation type="submission" date="2016-05" db="EMBL/GenBank/DDBJ databases">
        <title>A degradative enzymes factory behind the ericoid mycorrhizal symbiosis.</title>
        <authorList>
            <consortium name="DOE Joint Genome Institute"/>
            <person name="Martino E."/>
            <person name="Morin E."/>
            <person name="Grelet G."/>
            <person name="Kuo A."/>
            <person name="Kohler A."/>
            <person name="Daghino S."/>
            <person name="Barry K."/>
            <person name="Choi C."/>
            <person name="Cichocki N."/>
            <person name="Clum A."/>
            <person name="Copeland A."/>
            <person name="Hainaut M."/>
            <person name="Haridas S."/>
            <person name="Labutti K."/>
            <person name="Lindquist E."/>
            <person name="Lipzen A."/>
            <person name="Khouja H.-R."/>
            <person name="Murat C."/>
            <person name="Ohm R."/>
            <person name="Olson A."/>
            <person name="Spatafora J."/>
            <person name="Veneault-Fourrey C."/>
            <person name="Henrissat B."/>
            <person name="Grigoriev I."/>
            <person name="Martin F."/>
            <person name="Perotto S."/>
        </authorList>
    </citation>
    <scope>NUCLEOTIDE SEQUENCE [LARGE SCALE GENOMIC DNA]</scope>
    <source>
        <strain evidence="2 3">UAMH 7357</strain>
    </source>
</reference>
<feature type="region of interest" description="Disordered" evidence="1">
    <location>
        <begin position="1"/>
        <end position="157"/>
    </location>
</feature>
<accession>A0A2J6Q4N8</accession>
<proteinExistence type="predicted"/>
<name>A0A2J6Q4N8_9HELO</name>
<sequence length="157" mass="17573">MNLEASKREGRRSDRIRDDDGWDSGGTTWPDKWSCDEGDNFNEPPDSMVYPEDLDSRTSARSKNIEGSAAKRLAPFGIRMKQYNERKRTRRIEREEGQIRKGLSHNRSNHVAGHIAGPAGNPEYSDSLGSDTRRRSRPTVESIDTNSDSGIDPGPGI</sequence>